<dbReference type="InterPro" id="IPR007549">
    <property type="entry name" value="DUF512"/>
</dbReference>
<dbReference type="PROSITE" id="PS50106">
    <property type="entry name" value="PDZ"/>
    <property type="match status" value="1"/>
</dbReference>
<reference evidence="2" key="1">
    <citation type="submission" date="2020-10" db="EMBL/GenBank/DDBJ databases">
        <title>Taxonomic study of unclassified bacteria belonging to the class Ktedonobacteria.</title>
        <authorList>
            <person name="Yabe S."/>
            <person name="Wang C.M."/>
            <person name="Zheng Y."/>
            <person name="Sakai Y."/>
            <person name="Cavaletti L."/>
            <person name="Monciardini P."/>
            <person name="Donadio S."/>
        </authorList>
    </citation>
    <scope>NUCLEOTIDE SEQUENCE</scope>
    <source>
        <strain evidence="2">ID150040</strain>
    </source>
</reference>
<dbReference type="RefSeq" id="WP_220203876.1">
    <property type="nucleotide sequence ID" value="NZ_BNJK01000001.1"/>
</dbReference>
<dbReference type="SUPFAM" id="SSF50156">
    <property type="entry name" value="PDZ domain-like"/>
    <property type="match status" value="1"/>
</dbReference>
<dbReference type="Gene3D" id="3.20.20.70">
    <property type="entry name" value="Aldolase class I"/>
    <property type="match status" value="1"/>
</dbReference>
<gene>
    <name evidence="2" type="ORF">KSF_031180</name>
</gene>
<evidence type="ECO:0000313" key="3">
    <source>
        <dbReference type="Proteomes" id="UP000597444"/>
    </source>
</evidence>
<dbReference type="Pfam" id="PF04459">
    <property type="entry name" value="DUF512"/>
    <property type="match status" value="1"/>
</dbReference>
<accession>A0A8J3N2C7</accession>
<dbReference type="Gene3D" id="2.30.42.10">
    <property type="match status" value="1"/>
</dbReference>
<keyword evidence="3" id="KW-1185">Reference proteome</keyword>
<dbReference type="InterPro" id="IPR058240">
    <property type="entry name" value="rSAM_sf"/>
</dbReference>
<comment type="caution">
    <text evidence="2">The sequence shown here is derived from an EMBL/GenBank/DDBJ whole genome shotgun (WGS) entry which is preliminary data.</text>
</comment>
<name>A0A8J3N2C7_9CHLR</name>
<dbReference type="Pfam" id="PF17820">
    <property type="entry name" value="PDZ_6"/>
    <property type="match status" value="1"/>
</dbReference>
<feature type="domain" description="PDZ" evidence="1">
    <location>
        <begin position="8"/>
        <end position="39"/>
    </location>
</feature>
<evidence type="ECO:0000313" key="2">
    <source>
        <dbReference type="EMBL" id="GHO93070.1"/>
    </source>
</evidence>
<proteinExistence type="predicted"/>
<dbReference type="InterPro" id="IPR036034">
    <property type="entry name" value="PDZ_sf"/>
</dbReference>
<dbReference type="InterPro" id="IPR013785">
    <property type="entry name" value="Aldolase_TIM"/>
</dbReference>
<protein>
    <recommendedName>
        <fullName evidence="1">PDZ domain-containing protein</fullName>
    </recommendedName>
</protein>
<organism evidence="2 3">
    <name type="scientific">Reticulibacter mediterranei</name>
    <dbReference type="NCBI Taxonomy" id="2778369"/>
    <lineage>
        <taxon>Bacteria</taxon>
        <taxon>Bacillati</taxon>
        <taxon>Chloroflexota</taxon>
        <taxon>Ktedonobacteria</taxon>
        <taxon>Ktedonobacterales</taxon>
        <taxon>Reticulibacteraceae</taxon>
        <taxon>Reticulibacter</taxon>
    </lineage>
</organism>
<dbReference type="Pfam" id="PF19238">
    <property type="entry name" value="Radical_SAM_2"/>
    <property type="match status" value="1"/>
</dbReference>
<dbReference type="Proteomes" id="UP000597444">
    <property type="component" value="Unassembled WGS sequence"/>
</dbReference>
<dbReference type="InterPro" id="IPR041489">
    <property type="entry name" value="PDZ_6"/>
</dbReference>
<dbReference type="InterPro" id="IPR001478">
    <property type="entry name" value="PDZ"/>
</dbReference>
<dbReference type="EMBL" id="BNJK01000001">
    <property type="protein sequence ID" value="GHO93070.1"/>
    <property type="molecule type" value="Genomic_DNA"/>
</dbReference>
<sequence>MPKMYGWVREVVPESPADRAGLQPGDLIRTINGHLIRDLVDYRFYVADEDLLIGFDRQQEQHEARLTKSIDENLGVLFGEEPAPFIRQCANKCVFCFIKGLPERYTPQPGLTHGMRSSLYIKDDDYRYSFLFGNFITLTNLKEQDWQRLDEQKLTPLYVSVHATNPELRRKIVDGPRAGEIMEHIQRIGNLGLSCHTQLVLMPTINDGEELERSIRELTELRPIVESISVVPIGLTKYNNMIKTGDLPILRHYTREEAEDIIEQVEVHQRKFEAADPEGYPFVFLSDEWYYLTGREFPPGTHYGDYSQIENGVGMTRYLLEQWGNGKRRLPPAMPEPKRITLVTSTMAYPVIERLAEDIRRIEQIEVQVIAVTNKFFGAEVTVAGLLCGQDVLAALEERGNLGDLVLLPRVMLDNEGTRFLDDITVAEFKEKVPTRVEFVRNAQETIGAIREMAGLVATGIGRRPVRVQSRL</sequence>
<evidence type="ECO:0000259" key="1">
    <source>
        <dbReference type="PROSITE" id="PS50106"/>
    </source>
</evidence>
<dbReference type="AlphaFoldDB" id="A0A8J3N2C7"/>
<dbReference type="InterPro" id="IPR045375">
    <property type="entry name" value="Put_radical_SAM-like_N"/>
</dbReference>
<dbReference type="SUPFAM" id="SSF102114">
    <property type="entry name" value="Radical SAM enzymes"/>
    <property type="match status" value="1"/>
</dbReference>